<keyword evidence="4" id="KW-1185">Reference proteome</keyword>
<protein>
    <submittedName>
        <fullName evidence="3">Uncharacterized protein</fullName>
    </submittedName>
</protein>
<feature type="transmembrane region" description="Helical" evidence="2">
    <location>
        <begin position="105"/>
        <end position="126"/>
    </location>
</feature>
<feature type="transmembrane region" description="Helical" evidence="2">
    <location>
        <begin position="138"/>
        <end position="161"/>
    </location>
</feature>
<comment type="caution">
    <text evidence="3">The sequence shown here is derived from an EMBL/GenBank/DDBJ whole genome shotgun (WGS) entry which is preliminary data.</text>
</comment>
<feature type="transmembrane region" description="Helical" evidence="2">
    <location>
        <begin position="258"/>
        <end position="278"/>
    </location>
</feature>
<evidence type="ECO:0000256" key="1">
    <source>
        <dbReference type="SAM" id="MobiDB-lite"/>
    </source>
</evidence>
<feature type="transmembrane region" description="Helical" evidence="2">
    <location>
        <begin position="20"/>
        <end position="47"/>
    </location>
</feature>
<keyword evidence="2" id="KW-0812">Transmembrane</keyword>
<evidence type="ECO:0000313" key="4">
    <source>
        <dbReference type="Proteomes" id="UP000292702"/>
    </source>
</evidence>
<gene>
    <name evidence="3" type="ORF">EIP91_009502</name>
</gene>
<feature type="compositionally biased region" description="Low complexity" evidence="1">
    <location>
        <begin position="327"/>
        <end position="345"/>
    </location>
</feature>
<dbReference type="EMBL" id="RWJN01000542">
    <property type="protein sequence ID" value="TCD60802.1"/>
    <property type="molecule type" value="Genomic_DNA"/>
</dbReference>
<name>A0A4R0R1K8_9APHY</name>
<sequence>MPLTPEELHQHSLELLYNSSHVIGIIPQSILYGVYTTLISMSSYMMLKKGLRTGTQRLLFWMTITMFVYSTLYLCISIGNLMLFIKGWFLDVEARGSPGDAIQLFSAIGLINYVLTDGVVVWRAWVLCRDDSPRLLGACLFFLSLASTSVLTTIGVRIALFAVTSGEGHKKLSRAIDVTQVANLVLSLLTNILAVSIVSIKAWQHRRFFTEMRVRDSKTHSARILALLIESGIFYCISLITVLVATVIRLPVGTFGDLYTPVNVQIAGIYPIIVLLLVNHERSLDRTVFVGSAAVHVSGFSTTASRSVAVSSVFFRSNPTRSEGDTSETARTTTAAEPSSPTTNTYADEESIRHIRHTRKKKSKVEAKYDLKWDHSDRNLPDVPSGSFAIPVDEIVEEKRQSLV</sequence>
<evidence type="ECO:0000256" key="2">
    <source>
        <dbReference type="SAM" id="Phobius"/>
    </source>
</evidence>
<accession>A0A4R0R1K8</accession>
<feature type="region of interest" description="Disordered" evidence="1">
    <location>
        <begin position="318"/>
        <end position="349"/>
    </location>
</feature>
<keyword evidence="2" id="KW-1133">Transmembrane helix</keyword>
<proteinExistence type="predicted"/>
<dbReference type="Proteomes" id="UP000292702">
    <property type="component" value="Unassembled WGS sequence"/>
</dbReference>
<organism evidence="3 4">
    <name type="scientific">Steccherinum ochraceum</name>
    <dbReference type="NCBI Taxonomy" id="92696"/>
    <lineage>
        <taxon>Eukaryota</taxon>
        <taxon>Fungi</taxon>
        <taxon>Dikarya</taxon>
        <taxon>Basidiomycota</taxon>
        <taxon>Agaricomycotina</taxon>
        <taxon>Agaricomycetes</taxon>
        <taxon>Polyporales</taxon>
        <taxon>Steccherinaceae</taxon>
        <taxon>Steccherinum</taxon>
    </lineage>
</organism>
<keyword evidence="2" id="KW-0472">Membrane</keyword>
<reference evidence="3 4" key="1">
    <citation type="submission" date="2018-11" db="EMBL/GenBank/DDBJ databases">
        <title>Genome assembly of Steccherinum ochraceum LE-BIN_3174, the white-rot fungus of the Steccherinaceae family (The Residual Polyporoid clade, Polyporales, Basidiomycota).</title>
        <authorList>
            <person name="Fedorova T.V."/>
            <person name="Glazunova O.A."/>
            <person name="Landesman E.O."/>
            <person name="Moiseenko K.V."/>
            <person name="Psurtseva N.V."/>
            <person name="Savinova O.S."/>
            <person name="Shakhova N.V."/>
            <person name="Tyazhelova T.V."/>
            <person name="Vasina D.V."/>
        </authorList>
    </citation>
    <scope>NUCLEOTIDE SEQUENCE [LARGE SCALE GENOMIC DNA]</scope>
    <source>
        <strain evidence="3 4">LE-BIN_3174</strain>
    </source>
</reference>
<dbReference type="AlphaFoldDB" id="A0A4R0R1K8"/>
<evidence type="ECO:0000313" key="3">
    <source>
        <dbReference type="EMBL" id="TCD60802.1"/>
    </source>
</evidence>
<dbReference type="OrthoDB" id="3214103at2759"/>
<feature type="transmembrane region" description="Helical" evidence="2">
    <location>
        <begin position="59"/>
        <end position="85"/>
    </location>
</feature>
<feature type="transmembrane region" description="Helical" evidence="2">
    <location>
        <begin position="181"/>
        <end position="203"/>
    </location>
</feature>
<feature type="transmembrane region" description="Helical" evidence="2">
    <location>
        <begin position="224"/>
        <end position="252"/>
    </location>
</feature>